<dbReference type="InterPro" id="IPR036388">
    <property type="entry name" value="WH-like_DNA-bd_sf"/>
</dbReference>
<dbReference type="Pfam" id="PF01978">
    <property type="entry name" value="TrmB"/>
    <property type="match status" value="1"/>
</dbReference>
<name>A0A6L7IMX7_9ACTN</name>
<dbReference type="CDD" id="cd00090">
    <property type="entry name" value="HTH_ARSR"/>
    <property type="match status" value="1"/>
</dbReference>
<dbReference type="Gene3D" id="1.10.10.10">
    <property type="entry name" value="Winged helix-like DNA-binding domain superfamily/Winged helix DNA-binding domain"/>
    <property type="match status" value="1"/>
</dbReference>
<organism evidence="3 4">
    <name type="scientific">Eggerthella guodeyinii</name>
    <dbReference type="NCBI Taxonomy" id="2690837"/>
    <lineage>
        <taxon>Bacteria</taxon>
        <taxon>Bacillati</taxon>
        <taxon>Actinomycetota</taxon>
        <taxon>Coriobacteriia</taxon>
        <taxon>Eggerthellales</taxon>
        <taxon>Eggerthellaceae</taxon>
        <taxon>Eggerthella</taxon>
    </lineage>
</organism>
<dbReference type="AlphaFoldDB" id="A0A6L7IMX7"/>
<proteinExistence type="predicted"/>
<evidence type="ECO:0000313" key="3">
    <source>
        <dbReference type="EMBL" id="QOS68303.1"/>
    </source>
</evidence>
<evidence type="ECO:0000259" key="2">
    <source>
        <dbReference type="SMART" id="SM00387"/>
    </source>
</evidence>
<dbReference type="SUPFAM" id="SSF46785">
    <property type="entry name" value="Winged helix' DNA-binding domain"/>
    <property type="match status" value="1"/>
</dbReference>
<feature type="compositionally biased region" description="Low complexity" evidence="1">
    <location>
        <begin position="216"/>
        <end position="233"/>
    </location>
</feature>
<dbReference type="InterPro" id="IPR011991">
    <property type="entry name" value="ArsR-like_HTH"/>
</dbReference>
<dbReference type="SMART" id="SM00387">
    <property type="entry name" value="HATPase_c"/>
    <property type="match status" value="1"/>
</dbReference>
<dbReference type="Gene3D" id="3.30.565.10">
    <property type="entry name" value="Histidine kinase-like ATPase, C-terminal domain"/>
    <property type="match status" value="1"/>
</dbReference>
<dbReference type="KEGG" id="egd:GS424_000005"/>
<feature type="compositionally biased region" description="Polar residues" evidence="1">
    <location>
        <begin position="1"/>
        <end position="13"/>
    </location>
</feature>
<sequence>MLNIESENGTPLDNQIEKADHQDESADDGVESFDYTHVHAVARIALYDDLRSAPRVTEIHPAPTAEFIESLASKIYEQAKSAGGTIPYTVIREVSENFIHARFAEATVSILDDGNTIRFADQGPGIPYKDQAQIPGFTSAIEPMKHYIRGVGSGLPIVKEYLDFSHGTITIEDNLGTGAVVTISLRAGQPSATPGDGLAPLEPAYPPRDLGPQPQPQSQPQAPMQQQPAYPVQYGYANPPYPQEQAPVPASARPPYGYEPEPQYIPPRYAQDPYAGGNPYYPPTAAPSYRAQGMAAQHSMAPLIPPLSQRERDFLPIFLNEGALGVTDLSRLTGVPQSSTYVTLSKLEESGLIEKTVGQKRILTDLGYHVANSL</sequence>
<dbReference type="EMBL" id="CP063310">
    <property type="protein sequence ID" value="QOS68303.1"/>
    <property type="molecule type" value="Genomic_DNA"/>
</dbReference>
<dbReference type="Proteomes" id="UP000478463">
    <property type="component" value="Chromosome"/>
</dbReference>
<reference evidence="3 4" key="1">
    <citation type="submission" date="2020-10" db="EMBL/GenBank/DDBJ databases">
        <title>Eggerthella sp. nov., isolated from human feces.</title>
        <authorList>
            <person name="Yajun G."/>
        </authorList>
    </citation>
    <scope>NUCLEOTIDE SEQUENCE [LARGE SCALE GENOMIC DNA]</scope>
    <source>
        <strain evidence="3 4">HF-1101</strain>
    </source>
</reference>
<evidence type="ECO:0000256" key="1">
    <source>
        <dbReference type="SAM" id="MobiDB-lite"/>
    </source>
</evidence>
<dbReference type="Pfam" id="PF02518">
    <property type="entry name" value="HATPase_c"/>
    <property type="match status" value="1"/>
</dbReference>
<feature type="region of interest" description="Disordered" evidence="1">
    <location>
        <begin position="191"/>
        <end position="253"/>
    </location>
</feature>
<dbReference type="InterPro" id="IPR002831">
    <property type="entry name" value="Tscrpt_reg_TrmB_N"/>
</dbReference>
<dbReference type="InterPro" id="IPR036390">
    <property type="entry name" value="WH_DNA-bd_sf"/>
</dbReference>
<dbReference type="InterPro" id="IPR003594">
    <property type="entry name" value="HATPase_dom"/>
</dbReference>
<accession>A0A6L7IMX7</accession>
<dbReference type="SUPFAM" id="SSF55874">
    <property type="entry name" value="ATPase domain of HSP90 chaperone/DNA topoisomerase II/histidine kinase"/>
    <property type="match status" value="1"/>
</dbReference>
<evidence type="ECO:0000313" key="4">
    <source>
        <dbReference type="Proteomes" id="UP000478463"/>
    </source>
</evidence>
<gene>
    <name evidence="3" type="ORF">GS424_000005</name>
</gene>
<feature type="compositionally biased region" description="Basic and acidic residues" evidence="1">
    <location>
        <begin position="15"/>
        <end position="24"/>
    </location>
</feature>
<protein>
    <submittedName>
        <fullName evidence="3">Helix-turn-helix domain-containing protein</fullName>
    </submittedName>
</protein>
<feature type="region of interest" description="Disordered" evidence="1">
    <location>
        <begin position="1"/>
        <end position="28"/>
    </location>
</feature>
<dbReference type="InterPro" id="IPR036890">
    <property type="entry name" value="HATPase_C_sf"/>
</dbReference>
<feature type="domain" description="Histidine kinase/HSP90-like ATPase" evidence="2">
    <location>
        <begin position="82"/>
        <end position="189"/>
    </location>
</feature>